<gene>
    <name evidence="1" type="ORF">LR394_08555</name>
</gene>
<organism evidence="1 2">
    <name type="scientific">Kineosporia babensis</name>
    <dbReference type="NCBI Taxonomy" id="499548"/>
    <lineage>
        <taxon>Bacteria</taxon>
        <taxon>Bacillati</taxon>
        <taxon>Actinomycetota</taxon>
        <taxon>Actinomycetes</taxon>
        <taxon>Kineosporiales</taxon>
        <taxon>Kineosporiaceae</taxon>
        <taxon>Kineosporia</taxon>
    </lineage>
</organism>
<comment type="caution">
    <text evidence="1">The sequence shown here is derived from an EMBL/GenBank/DDBJ whole genome shotgun (WGS) entry which is preliminary data.</text>
</comment>
<keyword evidence="2" id="KW-1185">Reference proteome</keyword>
<dbReference type="EMBL" id="JAJOMB010000003">
    <property type="protein sequence ID" value="MCD5310944.1"/>
    <property type="molecule type" value="Genomic_DNA"/>
</dbReference>
<protein>
    <submittedName>
        <fullName evidence="1">Uncharacterized protein</fullName>
    </submittedName>
</protein>
<dbReference type="AlphaFoldDB" id="A0A9X1SSU7"/>
<dbReference type="Proteomes" id="UP001138997">
    <property type="component" value="Unassembled WGS sequence"/>
</dbReference>
<sequence>MILTQGSEPLTAGTPVTVVECAVKCREHEGQRGEIRNGFSRFPVRLDSGENCAAARVEVVALVGAA</sequence>
<reference evidence="1" key="1">
    <citation type="submission" date="2021-11" db="EMBL/GenBank/DDBJ databases">
        <title>Streptomyces corallinus and Kineosporia corallina sp. nov., two new coral-derived marine actinobacteria.</title>
        <authorList>
            <person name="Buangrab K."/>
            <person name="Sutthacheep M."/>
            <person name="Yeemin T."/>
            <person name="Harunari E."/>
            <person name="Igarashi Y."/>
            <person name="Sripreechasak P."/>
            <person name="Kanchanasin P."/>
            <person name="Tanasupawat S."/>
            <person name="Phongsopitanun W."/>
        </authorList>
    </citation>
    <scope>NUCLEOTIDE SEQUENCE</scope>
    <source>
        <strain evidence="1">JCM 31032</strain>
    </source>
</reference>
<proteinExistence type="predicted"/>
<accession>A0A9X1SSU7</accession>
<name>A0A9X1SSU7_9ACTN</name>
<evidence type="ECO:0000313" key="2">
    <source>
        <dbReference type="Proteomes" id="UP001138997"/>
    </source>
</evidence>
<dbReference type="RefSeq" id="WP_231440120.1">
    <property type="nucleotide sequence ID" value="NZ_JAJOMB010000003.1"/>
</dbReference>
<evidence type="ECO:0000313" key="1">
    <source>
        <dbReference type="EMBL" id="MCD5310944.1"/>
    </source>
</evidence>